<evidence type="ECO:0008006" key="3">
    <source>
        <dbReference type="Google" id="ProtNLM"/>
    </source>
</evidence>
<name>A0A1T4Q729_VIBCI</name>
<accession>A0A1T4Q729</accession>
<dbReference type="Gene3D" id="2.60.40.10">
    <property type="entry name" value="Immunoglobulins"/>
    <property type="match status" value="1"/>
</dbReference>
<dbReference type="EMBL" id="FUXB01000009">
    <property type="protein sequence ID" value="SJZ99048.1"/>
    <property type="molecule type" value="Genomic_DNA"/>
</dbReference>
<sequence>MLSMCVRMLIIFKLHKITTERELVMITKRFFKTKNEVEVTFEVEVPQNTVSVALVADFLDWQPQPMKKVAKSNIYKFKTRLPKESQFQYRYLLDEQEWMNDTQADAYVANEFGEDNCVLCTAQ</sequence>
<proteinExistence type="predicted"/>
<reference evidence="2" key="1">
    <citation type="submission" date="2017-02" db="EMBL/GenBank/DDBJ databases">
        <authorList>
            <person name="Varghese N."/>
            <person name="Submissions S."/>
        </authorList>
    </citation>
    <scope>NUCLEOTIDE SEQUENCE [LARGE SCALE GENOMIC DNA]</scope>
    <source>
        <strain evidence="2">DSM 19608</strain>
    </source>
</reference>
<dbReference type="SUPFAM" id="SSF81296">
    <property type="entry name" value="E set domains"/>
    <property type="match status" value="1"/>
</dbReference>
<dbReference type="Proteomes" id="UP000190834">
    <property type="component" value="Unassembled WGS sequence"/>
</dbReference>
<dbReference type="AlphaFoldDB" id="A0A1T4Q729"/>
<dbReference type="InterPro" id="IPR014756">
    <property type="entry name" value="Ig_E-set"/>
</dbReference>
<dbReference type="CDD" id="cd07184">
    <property type="entry name" value="E_set_Isoamylase_like_N"/>
    <property type="match status" value="1"/>
</dbReference>
<gene>
    <name evidence="1" type="ORF">SAMN02745782_02006</name>
</gene>
<organism evidence="1 2">
    <name type="scientific">Vibrio cincinnatiensis DSM 19608</name>
    <dbReference type="NCBI Taxonomy" id="1123491"/>
    <lineage>
        <taxon>Bacteria</taxon>
        <taxon>Pseudomonadati</taxon>
        <taxon>Pseudomonadota</taxon>
        <taxon>Gammaproteobacteria</taxon>
        <taxon>Vibrionales</taxon>
        <taxon>Vibrionaceae</taxon>
        <taxon>Vibrio</taxon>
    </lineage>
</organism>
<protein>
    <recommendedName>
        <fullName evidence="3">Glycogen recognition site of AMP-activated protein kinase</fullName>
    </recommendedName>
</protein>
<dbReference type="STRING" id="1123491.SAMN02745782_02006"/>
<evidence type="ECO:0000313" key="1">
    <source>
        <dbReference type="EMBL" id="SJZ99048.1"/>
    </source>
</evidence>
<keyword evidence="2" id="KW-1185">Reference proteome</keyword>
<evidence type="ECO:0000313" key="2">
    <source>
        <dbReference type="Proteomes" id="UP000190834"/>
    </source>
</evidence>
<dbReference type="InterPro" id="IPR013783">
    <property type="entry name" value="Ig-like_fold"/>
</dbReference>